<evidence type="ECO:0000313" key="2">
    <source>
        <dbReference type="Proteomes" id="UP000282876"/>
    </source>
</evidence>
<dbReference type="GO" id="GO:0097720">
    <property type="term" value="P:calcineurin-mediated signaling"/>
    <property type="evidence" value="ECO:0007669"/>
    <property type="project" value="InterPro"/>
</dbReference>
<evidence type="ECO:0000313" key="1">
    <source>
        <dbReference type="EMBL" id="RVD92122.1"/>
    </source>
</evidence>
<dbReference type="PRINTS" id="PR00114">
    <property type="entry name" value="STPHPHTASE"/>
</dbReference>
<dbReference type="Gene3D" id="3.60.21.10">
    <property type="match status" value="1"/>
</dbReference>
<dbReference type="OrthoDB" id="5593063at2759"/>
<reference evidence="1 2" key="1">
    <citation type="submission" date="2018-10" db="EMBL/GenBank/DDBJ databases">
        <title>Draft genome sequence of the microsporidian Tubulinosema ratisbonensis.</title>
        <authorList>
            <person name="Polonais V."/>
            <person name="Peyretaillade E."/>
            <person name="Niehus S."/>
            <person name="Wawrzyniak I."/>
            <person name="Franchet A."/>
            <person name="Gaspin C."/>
            <person name="Reichstadt M."/>
            <person name="Belser C."/>
            <person name="Labadie K."/>
            <person name="Delbac F."/>
            <person name="Ferrandon D."/>
        </authorList>
    </citation>
    <scope>NUCLEOTIDE SEQUENCE [LARGE SCALE GENOMIC DNA]</scope>
    <source>
        <strain evidence="1 2">Franzen</strain>
    </source>
</reference>
<organism evidence="1 2">
    <name type="scientific">Tubulinosema ratisbonensis</name>
    <dbReference type="NCBI Taxonomy" id="291195"/>
    <lineage>
        <taxon>Eukaryota</taxon>
        <taxon>Fungi</taxon>
        <taxon>Fungi incertae sedis</taxon>
        <taxon>Microsporidia</taxon>
        <taxon>Tubulinosematoidea</taxon>
        <taxon>Tubulinosematidae</taxon>
        <taxon>Tubulinosema</taxon>
    </lineage>
</organism>
<keyword evidence="2" id="KW-1185">Reference proteome</keyword>
<dbReference type="InterPro" id="IPR029052">
    <property type="entry name" value="Metallo-depent_PP-like"/>
</dbReference>
<gene>
    <name evidence="1" type="ORF">TUBRATIS_13840</name>
</gene>
<dbReference type="InterPro" id="IPR043360">
    <property type="entry name" value="PP2B"/>
</dbReference>
<accession>A0A437ALV3</accession>
<dbReference type="AlphaFoldDB" id="A0A437ALV3"/>
<proteinExistence type="predicted"/>
<dbReference type="Proteomes" id="UP000282876">
    <property type="component" value="Unassembled WGS sequence"/>
</dbReference>
<name>A0A437ALV3_9MICR</name>
<dbReference type="STRING" id="291195.A0A437ALV3"/>
<dbReference type="SUPFAM" id="SSF56300">
    <property type="entry name" value="Metallo-dependent phosphatases"/>
    <property type="match status" value="1"/>
</dbReference>
<dbReference type="PANTHER" id="PTHR45673">
    <property type="entry name" value="SERINE/THREONINE-PROTEIN PHOSPHATASE 2B CATALYTIC SUBUNIT 1-RELATED"/>
    <property type="match status" value="1"/>
</dbReference>
<dbReference type="GO" id="GO:0033192">
    <property type="term" value="F:calmodulin-dependent protein phosphatase activity"/>
    <property type="evidence" value="ECO:0007669"/>
    <property type="project" value="InterPro"/>
</dbReference>
<feature type="non-terminal residue" evidence="1">
    <location>
        <position position="251"/>
    </location>
</feature>
<dbReference type="VEuPathDB" id="MicrosporidiaDB:TUBRATIS_13840"/>
<sequence length="251" mass="29469">MTRFFNLKDLKMSDFLFFFFDNKQSINFLIEKEFLEKNDLETIIRGHEVEKMGYKLFKCYKTEVPSVYTVFSAPNYCDMYNNLGSTLFFDGNDYELKTYEWVNHPYVSKNYIDVISQTFSFVSEKVAEFYLDLLKYLEEINTTSSTLSKEESTISFTQKSYTEDEIKNEIINENNKKVDLVDILKMKNYKKKIQTGVQNNEIPRENINSSFESVNLNFNNVKIDVNKIAESTPGFLPSDLIKLIRLSCTFA</sequence>
<dbReference type="InterPro" id="IPR006186">
    <property type="entry name" value="Ser/Thr-sp_prot-phosphatase"/>
</dbReference>
<dbReference type="EMBL" id="RCSS01000302">
    <property type="protein sequence ID" value="RVD92122.1"/>
    <property type="molecule type" value="Genomic_DNA"/>
</dbReference>
<protein>
    <submittedName>
        <fullName evidence="1">Serine-threonine phosphatase catalytic subunit</fullName>
    </submittedName>
</protein>
<comment type="caution">
    <text evidence="1">The sequence shown here is derived from an EMBL/GenBank/DDBJ whole genome shotgun (WGS) entry which is preliminary data.</text>
</comment>